<evidence type="ECO:0000256" key="8">
    <source>
        <dbReference type="SAM" id="MobiDB-lite"/>
    </source>
</evidence>
<evidence type="ECO:0000313" key="11">
    <source>
        <dbReference type="EMBL" id="TDT16219.1"/>
    </source>
</evidence>
<dbReference type="Proteomes" id="UP000294558">
    <property type="component" value="Unassembled WGS sequence"/>
</dbReference>
<feature type="transmembrane region" description="Helical" evidence="9">
    <location>
        <begin position="329"/>
        <end position="351"/>
    </location>
</feature>
<protein>
    <submittedName>
        <fullName evidence="11">Cell division septal protein FtsQ</fullName>
    </submittedName>
</protein>
<dbReference type="OrthoDB" id="9790760at2"/>
<name>A0A4R7I061_9ACTN</name>
<keyword evidence="12" id="KW-1185">Reference proteome</keyword>
<keyword evidence="7" id="KW-0131">Cell cycle</keyword>
<comment type="caution">
    <text evidence="11">The sequence shown here is derived from an EMBL/GenBank/DDBJ whole genome shotgun (WGS) entry which is preliminary data.</text>
</comment>
<accession>A0A4R7I061</accession>
<evidence type="ECO:0000256" key="7">
    <source>
        <dbReference type="ARBA" id="ARBA00023306"/>
    </source>
</evidence>
<feature type="compositionally biased region" description="Acidic residues" evidence="8">
    <location>
        <begin position="82"/>
        <end position="98"/>
    </location>
</feature>
<dbReference type="InterPro" id="IPR034746">
    <property type="entry name" value="POTRA"/>
</dbReference>
<feature type="region of interest" description="Disordered" evidence="8">
    <location>
        <begin position="1"/>
        <end position="262"/>
    </location>
</feature>
<keyword evidence="4 9" id="KW-0812">Transmembrane</keyword>
<feature type="compositionally biased region" description="Basic and acidic residues" evidence="8">
    <location>
        <begin position="37"/>
        <end position="51"/>
    </location>
</feature>
<dbReference type="PANTHER" id="PTHR37820">
    <property type="entry name" value="CELL DIVISION PROTEIN DIVIB"/>
    <property type="match status" value="1"/>
</dbReference>
<feature type="compositionally biased region" description="Low complexity" evidence="8">
    <location>
        <begin position="194"/>
        <end position="205"/>
    </location>
</feature>
<dbReference type="AlphaFoldDB" id="A0A4R7I061"/>
<evidence type="ECO:0000256" key="6">
    <source>
        <dbReference type="ARBA" id="ARBA00023136"/>
    </source>
</evidence>
<evidence type="ECO:0000256" key="5">
    <source>
        <dbReference type="ARBA" id="ARBA00022989"/>
    </source>
</evidence>
<dbReference type="EMBL" id="SOAU01000001">
    <property type="protein sequence ID" value="TDT16219.1"/>
    <property type="molecule type" value="Genomic_DNA"/>
</dbReference>
<dbReference type="GO" id="GO:0005886">
    <property type="term" value="C:plasma membrane"/>
    <property type="evidence" value="ECO:0007669"/>
    <property type="project" value="TreeGrafter"/>
</dbReference>
<evidence type="ECO:0000313" key="12">
    <source>
        <dbReference type="Proteomes" id="UP000294558"/>
    </source>
</evidence>
<dbReference type="Gene3D" id="3.10.20.310">
    <property type="entry name" value="membrane protein fhac"/>
    <property type="match status" value="1"/>
</dbReference>
<evidence type="ECO:0000256" key="4">
    <source>
        <dbReference type="ARBA" id="ARBA00022692"/>
    </source>
</evidence>
<dbReference type="RefSeq" id="WP_133868614.1">
    <property type="nucleotide sequence ID" value="NZ_SOAU01000001.1"/>
</dbReference>
<evidence type="ECO:0000256" key="9">
    <source>
        <dbReference type="SAM" id="Phobius"/>
    </source>
</evidence>
<sequence length="555" mass="59891">MSDLPGHDHDPDPAALDELRRAFGDEATRPTQPNPVVRRDDEPSGGDRTEATPDEPVGSPELAALARGVRTDHEPTPPGLAEEPDESHESTSDPEEQAAGETIETVETVESVETRPATRSDGEEHDDEHGDEHDDEHNAEPGTRRDAGLDDDAAADQDAEHHTDDDGGSGRESAREPARESDGEHVEHDPTPEAEPAALPEAPAPTIIRIDDYSGSTTIDPDDPGPARLGEHTTTDRADRDADGRADGDTAGGGVISISVDDDLPDPVYVEGNLDRDGGGTIVFIENDETGDTLAPESERDMRRGIEPRMRERRVAVKRAQGRRRLKRVLLIVGIVVIVVGGLAVLGSPLFAVREDNVEIYGAVYSRGEEFDAVVDDAVGTPVLRVDTTQLEDDLEAIPWIEQAQVTTQFPYGLTIDVRERAAVSTYQGPDGRFRVLDRDGRVLDVIEDGYPYAYVLIGGPDAVDLEPGEFAPQGYAAASELAKNLTSSVRGNVVRIEVFSDGSRLELQLDDGSTIFFGEARDILAKLVRLEAVLANGEEREPGLIDVSTSDVTR</sequence>
<feature type="compositionally biased region" description="Low complexity" evidence="8">
    <location>
        <begin position="101"/>
        <end position="111"/>
    </location>
</feature>
<evidence type="ECO:0000256" key="3">
    <source>
        <dbReference type="ARBA" id="ARBA00022618"/>
    </source>
</evidence>
<proteinExistence type="predicted"/>
<dbReference type="InterPro" id="IPR050487">
    <property type="entry name" value="FtsQ_DivIB"/>
</dbReference>
<comment type="subcellular location">
    <subcellularLocation>
        <location evidence="1">Membrane</location>
    </subcellularLocation>
</comment>
<reference evidence="11 12" key="1">
    <citation type="submission" date="2019-03" db="EMBL/GenBank/DDBJ databases">
        <title>Sequencing the genomes of 1000 actinobacteria strains.</title>
        <authorList>
            <person name="Klenk H.-P."/>
        </authorList>
    </citation>
    <scope>NUCLEOTIDE SEQUENCE [LARGE SCALE GENOMIC DNA]</scope>
    <source>
        <strain evidence="11 12">DSM 18936</strain>
    </source>
</reference>
<gene>
    <name evidence="11" type="ORF">BDK89_1803</name>
</gene>
<dbReference type="InterPro" id="IPR005548">
    <property type="entry name" value="Cell_div_FtsQ/DivIB_C"/>
</dbReference>
<feature type="compositionally biased region" description="Basic and acidic residues" evidence="8">
    <location>
        <begin position="1"/>
        <end position="28"/>
    </location>
</feature>
<dbReference type="InterPro" id="IPR013685">
    <property type="entry name" value="POTRA_FtsQ_type"/>
</dbReference>
<feature type="domain" description="POTRA" evidence="10">
    <location>
        <begin position="351"/>
        <end position="421"/>
    </location>
</feature>
<dbReference type="PANTHER" id="PTHR37820:SF1">
    <property type="entry name" value="CELL DIVISION PROTEIN FTSQ"/>
    <property type="match status" value="1"/>
</dbReference>
<feature type="compositionally biased region" description="Basic and acidic residues" evidence="8">
    <location>
        <begin position="229"/>
        <end position="248"/>
    </location>
</feature>
<dbReference type="GO" id="GO:0051301">
    <property type="term" value="P:cell division"/>
    <property type="evidence" value="ECO:0007669"/>
    <property type="project" value="UniProtKB-KW"/>
</dbReference>
<feature type="compositionally biased region" description="Basic and acidic residues" evidence="8">
    <location>
        <begin position="112"/>
        <end position="148"/>
    </location>
</feature>
<keyword evidence="6 9" id="KW-0472">Membrane</keyword>
<keyword evidence="5 9" id="KW-1133">Transmembrane helix</keyword>
<keyword evidence="2" id="KW-1003">Cell membrane</keyword>
<evidence type="ECO:0000259" key="10">
    <source>
        <dbReference type="PROSITE" id="PS51779"/>
    </source>
</evidence>
<organism evidence="11 12">
    <name type="scientific">Ilumatobacter fluminis</name>
    <dbReference type="NCBI Taxonomy" id="467091"/>
    <lineage>
        <taxon>Bacteria</taxon>
        <taxon>Bacillati</taxon>
        <taxon>Actinomycetota</taxon>
        <taxon>Acidimicrobiia</taxon>
        <taxon>Acidimicrobiales</taxon>
        <taxon>Ilumatobacteraceae</taxon>
        <taxon>Ilumatobacter</taxon>
    </lineage>
</organism>
<evidence type="ECO:0000256" key="1">
    <source>
        <dbReference type="ARBA" id="ARBA00004370"/>
    </source>
</evidence>
<dbReference type="Pfam" id="PF03799">
    <property type="entry name" value="FtsQ_DivIB_C"/>
    <property type="match status" value="1"/>
</dbReference>
<evidence type="ECO:0000256" key="2">
    <source>
        <dbReference type="ARBA" id="ARBA00022475"/>
    </source>
</evidence>
<keyword evidence="3 11" id="KW-0132">Cell division</keyword>
<dbReference type="PROSITE" id="PS51779">
    <property type="entry name" value="POTRA"/>
    <property type="match status" value="1"/>
</dbReference>
<feature type="compositionally biased region" description="Basic and acidic residues" evidence="8">
    <location>
        <begin position="158"/>
        <end position="191"/>
    </location>
</feature>
<dbReference type="Pfam" id="PF08478">
    <property type="entry name" value="POTRA_1"/>
    <property type="match status" value="1"/>
</dbReference>